<keyword evidence="4 5" id="KW-0472">Membrane</keyword>
<keyword evidence="7" id="KW-1185">Reference proteome</keyword>
<dbReference type="Pfam" id="PF01124">
    <property type="entry name" value="MAPEG"/>
    <property type="match status" value="1"/>
</dbReference>
<evidence type="ECO:0000256" key="4">
    <source>
        <dbReference type="ARBA" id="ARBA00023136"/>
    </source>
</evidence>
<evidence type="ECO:0000313" key="7">
    <source>
        <dbReference type="Proteomes" id="UP000242525"/>
    </source>
</evidence>
<proteinExistence type="predicted"/>
<dbReference type="GO" id="GO:0005635">
    <property type="term" value="C:nuclear envelope"/>
    <property type="evidence" value="ECO:0007669"/>
    <property type="project" value="TreeGrafter"/>
</dbReference>
<dbReference type="Gene3D" id="1.20.120.550">
    <property type="entry name" value="Membrane associated eicosanoid/glutathione metabolism-like domain"/>
    <property type="match status" value="1"/>
</dbReference>
<sequence length="144" mass="15727">MSFEFPSDYKFVLASLALIPAFNTYLGFTVIKAREAANVELPLLFASEADAAANPIKHQFNCTQKSAMNFQEHMPSFAIGAIVSGVAFPRATAAAVVIWLFGRFLYHRGYSTGDPKKRGRGIHGSLTHFAVSIGALYSAYTLLF</sequence>
<dbReference type="Proteomes" id="UP000242525">
    <property type="component" value="Unassembled WGS sequence"/>
</dbReference>
<dbReference type="STRING" id="1173061.A0A0J9XL46"/>
<keyword evidence="3 5" id="KW-1133">Transmembrane helix</keyword>
<gene>
    <name evidence="6" type="ORF">BN980_GECA32s00186g</name>
</gene>
<dbReference type="GO" id="GO:0004602">
    <property type="term" value="F:glutathione peroxidase activity"/>
    <property type="evidence" value="ECO:0007669"/>
    <property type="project" value="TreeGrafter"/>
</dbReference>
<dbReference type="GO" id="GO:0016020">
    <property type="term" value="C:membrane"/>
    <property type="evidence" value="ECO:0007669"/>
    <property type="project" value="UniProtKB-SubCell"/>
</dbReference>
<evidence type="ECO:0000256" key="2">
    <source>
        <dbReference type="ARBA" id="ARBA00022692"/>
    </source>
</evidence>
<dbReference type="InterPro" id="IPR001129">
    <property type="entry name" value="Membr-assoc_MAPEG"/>
</dbReference>
<organism evidence="6 7">
    <name type="scientific">Geotrichum candidum</name>
    <name type="common">Oospora lactis</name>
    <name type="synonym">Dipodascus geotrichum</name>
    <dbReference type="NCBI Taxonomy" id="1173061"/>
    <lineage>
        <taxon>Eukaryota</taxon>
        <taxon>Fungi</taxon>
        <taxon>Dikarya</taxon>
        <taxon>Ascomycota</taxon>
        <taxon>Saccharomycotina</taxon>
        <taxon>Dipodascomycetes</taxon>
        <taxon>Dipodascales</taxon>
        <taxon>Dipodascaceae</taxon>
        <taxon>Geotrichum</taxon>
    </lineage>
</organism>
<dbReference type="GO" id="GO:0005783">
    <property type="term" value="C:endoplasmic reticulum"/>
    <property type="evidence" value="ECO:0007669"/>
    <property type="project" value="TreeGrafter"/>
</dbReference>
<keyword evidence="2 5" id="KW-0812">Transmembrane</keyword>
<feature type="transmembrane region" description="Helical" evidence="5">
    <location>
        <begin position="122"/>
        <end position="143"/>
    </location>
</feature>
<dbReference type="OrthoDB" id="410651at2759"/>
<comment type="caution">
    <text evidence="6">The sequence shown here is derived from an EMBL/GenBank/DDBJ whole genome shotgun (WGS) entry which is preliminary data.</text>
</comment>
<dbReference type="SUPFAM" id="SSF161084">
    <property type="entry name" value="MAPEG domain-like"/>
    <property type="match status" value="1"/>
</dbReference>
<reference evidence="6" key="1">
    <citation type="submission" date="2014-03" db="EMBL/GenBank/DDBJ databases">
        <authorList>
            <person name="Casaregola S."/>
        </authorList>
    </citation>
    <scope>NUCLEOTIDE SEQUENCE [LARGE SCALE GENOMIC DNA]</scope>
    <source>
        <strain evidence="6">CLIB 918</strain>
    </source>
</reference>
<dbReference type="PANTHER" id="PTHR10250">
    <property type="entry name" value="MICROSOMAL GLUTATHIONE S-TRANSFERASE"/>
    <property type="match status" value="1"/>
</dbReference>
<evidence type="ECO:0000313" key="6">
    <source>
        <dbReference type="EMBL" id="CDO57951.1"/>
    </source>
</evidence>
<dbReference type="GO" id="GO:0004364">
    <property type="term" value="F:glutathione transferase activity"/>
    <property type="evidence" value="ECO:0007669"/>
    <property type="project" value="TreeGrafter"/>
</dbReference>
<dbReference type="AlphaFoldDB" id="A0A0J9XL46"/>
<accession>A0A0J9XL46</accession>
<feature type="transmembrane region" description="Helical" evidence="5">
    <location>
        <begin position="77"/>
        <end position="101"/>
    </location>
</feature>
<feature type="transmembrane region" description="Helical" evidence="5">
    <location>
        <begin position="12"/>
        <end position="31"/>
    </location>
</feature>
<evidence type="ECO:0000256" key="3">
    <source>
        <dbReference type="ARBA" id="ARBA00022989"/>
    </source>
</evidence>
<dbReference type="EMBL" id="CCBN010000028">
    <property type="protein sequence ID" value="CDO57951.1"/>
    <property type="molecule type" value="Genomic_DNA"/>
</dbReference>
<comment type="subcellular location">
    <subcellularLocation>
        <location evidence="1">Membrane</location>
        <topology evidence="1">Multi-pass membrane protein</topology>
    </subcellularLocation>
</comment>
<name>A0A0J9XL46_GEOCN</name>
<evidence type="ECO:0000256" key="1">
    <source>
        <dbReference type="ARBA" id="ARBA00004141"/>
    </source>
</evidence>
<evidence type="ECO:0000256" key="5">
    <source>
        <dbReference type="SAM" id="Phobius"/>
    </source>
</evidence>
<protein>
    <submittedName>
        <fullName evidence="6">Uncharacterized protein</fullName>
    </submittedName>
</protein>
<dbReference type="InterPro" id="IPR050997">
    <property type="entry name" value="MAPEG"/>
</dbReference>
<dbReference type="PANTHER" id="PTHR10250:SF26">
    <property type="entry name" value="GLUTATHIONE S-TRANSFERASE 3, MITOCHONDRIAL"/>
    <property type="match status" value="1"/>
</dbReference>
<dbReference type="InterPro" id="IPR023352">
    <property type="entry name" value="MAPEG-like_dom_sf"/>
</dbReference>